<evidence type="ECO:0000313" key="8">
    <source>
        <dbReference type="EMBL" id="THF78268.1"/>
    </source>
</evidence>
<protein>
    <submittedName>
        <fullName evidence="8">Acyltransferase</fullName>
    </submittedName>
</protein>
<name>A0A4S4BT60_9BACI</name>
<keyword evidence="4" id="KW-0812">Transmembrane</keyword>
<accession>A0A4S4BT60</accession>
<keyword evidence="6" id="KW-0472">Membrane</keyword>
<evidence type="ECO:0000313" key="9">
    <source>
        <dbReference type="Proteomes" id="UP000310334"/>
    </source>
</evidence>
<keyword evidence="9" id="KW-1185">Reference proteome</keyword>
<dbReference type="OrthoDB" id="65129at2"/>
<keyword evidence="5" id="KW-1133">Transmembrane helix</keyword>
<evidence type="ECO:0000256" key="2">
    <source>
        <dbReference type="ARBA" id="ARBA00007400"/>
    </source>
</evidence>
<organism evidence="8 9">
    <name type="scientific">Metabacillus sediminilitoris</name>
    <dbReference type="NCBI Taxonomy" id="2567941"/>
    <lineage>
        <taxon>Bacteria</taxon>
        <taxon>Bacillati</taxon>
        <taxon>Bacillota</taxon>
        <taxon>Bacilli</taxon>
        <taxon>Bacillales</taxon>
        <taxon>Bacillaceae</taxon>
        <taxon>Metabacillus</taxon>
    </lineage>
</organism>
<evidence type="ECO:0000256" key="3">
    <source>
        <dbReference type="ARBA" id="ARBA00022475"/>
    </source>
</evidence>
<dbReference type="InterPro" id="IPR002656">
    <property type="entry name" value="Acyl_transf_3_dom"/>
</dbReference>
<comment type="similarity">
    <text evidence="2">Belongs to the acyltransferase 3 family.</text>
</comment>
<dbReference type="Pfam" id="PF01757">
    <property type="entry name" value="Acyl_transf_3"/>
    <property type="match status" value="1"/>
</dbReference>
<dbReference type="Proteomes" id="UP000310334">
    <property type="component" value="Unassembled WGS sequence"/>
</dbReference>
<comment type="caution">
    <text evidence="8">The sequence shown here is derived from an EMBL/GenBank/DDBJ whole genome shotgun (WGS) entry which is preliminary data.</text>
</comment>
<keyword evidence="8" id="KW-0012">Acyltransferase</keyword>
<evidence type="ECO:0000256" key="5">
    <source>
        <dbReference type="ARBA" id="ARBA00022989"/>
    </source>
</evidence>
<dbReference type="PANTHER" id="PTHR40074">
    <property type="entry name" value="O-ACETYLTRANSFERASE WECH"/>
    <property type="match status" value="1"/>
</dbReference>
<evidence type="ECO:0000259" key="7">
    <source>
        <dbReference type="Pfam" id="PF01757"/>
    </source>
</evidence>
<dbReference type="RefSeq" id="WP_136356019.1">
    <property type="nucleotide sequence ID" value="NZ_CP046266.1"/>
</dbReference>
<gene>
    <name evidence="8" type="ORF">E6W99_17095</name>
</gene>
<feature type="domain" description="Acyltransferase 3" evidence="7">
    <location>
        <begin position="17"/>
        <end position="336"/>
    </location>
</feature>
<sequence length="374" mass="43298">MSNITTIHPSQKNKKYIYEIHFLRAFACLAVVGVHVSATNYGMNEDTWNWFTYFLNQIGRFGTPIFAVISGFLLFYQVKRRGFELGHFFQSRLTKILFPFLIWSLAYRLLLYVYDNQSLGDLGAEVLKIVTGNSFYHLYFVVIVIQFYFIFPFLQKIFRTQTFLLILTFVSLLISYNLYGFNPGLEGPLGEFLASKSFMPIWIFYFAFGGFLAYFWDEIVQFATKRPWKMLVLALILSAGAVVEYTINGYVANNRPSNLINIPLLCIAVIGMYPLLSKWNVLKKPLTLIGQYSMGIYLIHPMILYLFARHLPEQYWHVNYVPAMFIAVMLIAVIFIRVVQMIPFSSFVIPVPKIKKVKNVSPPEEGNLEKKQLA</sequence>
<proteinExistence type="inferred from homology"/>
<dbReference type="EMBL" id="SSNT01000012">
    <property type="protein sequence ID" value="THF78268.1"/>
    <property type="molecule type" value="Genomic_DNA"/>
</dbReference>
<dbReference type="GO" id="GO:0009246">
    <property type="term" value="P:enterobacterial common antigen biosynthetic process"/>
    <property type="evidence" value="ECO:0007669"/>
    <property type="project" value="TreeGrafter"/>
</dbReference>
<evidence type="ECO:0000256" key="4">
    <source>
        <dbReference type="ARBA" id="ARBA00022692"/>
    </source>
</evidence>
<keyword evidence="3" id="KW-1003">Cell membrane</keyword>
<dbReference type="AlphaFoldDB" id="A0A4S4BT60"/>
<dbReference type="PANTHER" id="PTHR40074:SF2">
    <property type="entry name" value="O-ACETYLTRANSFERASE WECH"/>
    <property type="match status" value="1"/>
</dbReference>
<keyword evidence="8" id="KW-0808">Transferase</keyword>
<dbReference type="GO" id="GO:0005886">
    <property type="term" value="C:plasma membrane"/>
    <property type="evidence" value="ECO:0007669"/>
    <property type="project" value="UniProtKB-SubCell"/>
</dbReference>
<evidence type="ECO:0000256" key="1">
    <source>
        <dbReference type="ARBA" id="ARBA00004651"/>
    </source>
</evidence>
<evidence type="ECO:0000256" key="6">
    <source>
        <dbReference type="ARBA" id="ARBA00023136"/>
    </source>
</evidence>
<comment type="subcellular location">
    <subcellularLocation>
        <location evidence="1">Cell membrane</location>
        <topology evidence="1">Multi-pass membrane protein</topology>
    </subcellularLocation>
</comment>
<reference evidence="8 9" key="1">
    <citation type="submission" date="2019-04" db="EMBL/GenBank/DDBJ databases">
        <title>Bacillus sediminilitoris sp. nov., isolated from a tidal flat sediment on the East China Sea.</title>
        <authorList>
            <person name="Wei Y."/>
            <person name="Mao H."/>
            <person name="Fang J."/>
        </authorList>
    </citation>
    <scope>NUCLEOTIDE SEQUENCE [LARGE SCALE GENOMIC DNA]</scope>
    <source>
        <strain evidence="8 9">DSL-17</strain>
    </source>
</reference>
<dbReference type="GO" id="GO:0016413">
    <property type="term" value="F:O-acetyltransferase activity"/>
    <property type="evidence" value="ECO:0007669"/>
    <property type="project" value="TreeGrafter"/>
</dbReference>